<dbReference type="SUPFAM" id="SSF57850">
    <property type="entry name" value="RING/U-box"/>
    <property type="match status" value="1"/>
</dbReference>
<feature type="domain" description="RING-type" evidence="5">
    <location>
        <begin position="403"/>
        <end position="442"/>
    </location>
</feature>
<protein>
    <recommendedName>
        <fullName evidence="5">RING-type domain-containing protein</fullName>
    </recommendedName>
</protein>
<name>A0AAV6UMH5_9ARAC</name>
<dbReference type="InterPro" id="IPR013083">
    <property type="entry name" value="Znf_RING/FYVE/PHD"/>
</dbReference>
<evidence type="ECO:0000259" key="5">
    <source>
        <dbReference type="PROSITE" id="PS50089"/>
    </source>
</evidence>
<accession>A0AAV6UMH5</accession>
<dbReference type="Proteomes" id="UP000827092">
    <property type="component" value="Unassembled WGS sequence"/>
</dbReference>
<sequence length="455" mass="52021">MDICQKSLQMNTKENDPLSNQMNSVHQANGRIFCEMRSFDSNEDIDECVKSHIMESNTQDTFSNDIELANRSKIIHDDGEVGETPSFNCDSNEDMECGESRELRSPSEEMFLNEENCDIPDDSSSFDARRTRRKNKRKLVSDFCCPVCGITVREHELAAHYTQEVGKLTKIPGNLMKLRQRKKDGIKKPFVEVKNNRENRITAKLAKYAAKASQAIQCPICRLKISGCEEDIDKHVALCIQNEDEYDEHVVVDDDEDDTESLEGYEFVNTYRPEAMERPARTRACCDENEEVDVDVDDAKSYGEPQYPLLIYGDSDQLRKAVLGNPSAQPHVLELRKWGNIVDANRKESLSDSTTGQLTDDFKNNVEVDENKSSETAEEGDQTVTSLKEKIRELEDENRNVKCLICMEPYTKPVVSTTCWHVHCEECWLMTMGVKKLCPQCNMIVFPSDLRKIYL</sequence>
<keyword evidence="7" id="KW-1185">Reference proteome</keyword>
<proteinExistence type="predicted"/>
<keyword evidence="1 3" id="KW-0863">Zinc-finger</keyword>
<feature type="compositionally biased region" description="Basic and acidic residues" evidence="4">
    <location>
        <begin position="360"/>
        <end position="375"/>
    </location>
</feature>
<dbReference type="InterPro" id="IPR001841">
    <property type="entry name" value="Znf_RING"/>
</dbReference>
<dbReference type="GO" id="GO:0008270">
    <property type="term" value="F:zinc ion binding"/>
    <property type="evidence" value="ECO:0007669"/>
    <property type="project" value="UniProtKB-KW"/>
</dbReference>
<dbReference type="Gene3D" id="3.30.40.10">
    <property type="entry name" value="Zinc/RING finger domain, C3HC4 (zinc finger)"/>
    <property type="match status" value="1"/>
</dbReference>
<feature type="region of interest" description="Disordered" evidence="4">
    <location>
        <begin position="1"/>
        <end position="20"/>
    </location>
</feature>
<dbReference type="EMBL" id="JAFNEN010000363">
    <property type="protein sequence ID" value="KAG8184745.1"/>
    <property type="molecule type" value="Genomic_DNA"/>
</dbReference>
<evidence type="ECO:0000313" key="6">
    <source>
        <dbReference type="EMBL" id="KAG8184745.1"/>
    </source>
</evidence>
<dbReference type="PROSITE" id="PS50089">
    <property type="entry name" value="ZF_RING_2"/>
    <property type="match status" value="1"/>
</dbReference>
<dbReference type="PANTHER" id="PTHR13459">
    <property type="entry name" value="E3 UBIQUITIN-PROTEIN LIGASE RNF220 ISOFORM X1"/>
    <property type="match status" value="1"/>
</dbReference>
<dbReference type="GO" id="GO:0061630">
    <property type="term" value="F:ubiquitin protein ligase activity"/>
    <property type="evidence" value="ECO:0007669"/>
    <property type="project" value="TreeGrafter"/>
</dbReference>
<comment type="caution">
    <text evidence="6">The sequence shown here is derived from an EMBL/GenBank/DDBJ whole genome shotgun (WGS) entry which is preliminary data.</text>
</comment>
<evidence type="ECO:0000256" key="1">
    <source>
        <dbReference type="ARBA" id="ARBA00022771"/>
    </source>
</evidence>
<dbReference type="PANTHER" id="PTHR13459:SF1">
    <property type="entry name" value="E3 UBIQUITIN-PROTEIN LIGASE RNF220 ISOFORM X1"/>
    <property type="match status" value="1"/>
</dbReference>
<evidence type="ECO:0000256" key="4">
    <source>
        <dbReference type="SAM" id="MobiDB-lite"/>
    </source>
</evidence>
<feature type="region of interest" description="Disordered" evidence="4">
    <location>
        <begin position="349"/>
        <end position="383"/>
    </location>
</feature>
<dbReference type="InterPro" id="IPR052443">
    <property type="entry name" value="E3_ubiq-ligase_RNF220-like"/>
</dbReference>
<dbReference type="AlphaFoldDB" id="A0AAV6UMH5"/>
<dbReference type="CDD" id="cd16563">
    <property type="entry name" value="RING-HC_RNF220"/>
    <property type="match status" value="1"/>
</dbReference>
<dbReference type="GO" id="GO:0016567">
    <property type="term" value="P:protein ubiquitination"/>
    <property type="evidence" value="ECO:0007669"/>
    <property type="project" value="TreeGrafter"/>
</dbReference>
<evidence type="ECO:0000256" key="2">
    <source>
        <dbReference type="ARBA" id="ARBA00022833"/>
    </source>
</evidence>
<dbReference type="InterPro" id="IPR040178">
    <property type="entry name" value="RNF220_RING"/>
</dbReference>
<evidence type="ECO:0000256" key="3">
    <source>
        <dbReference type="PROSITE-ProRule" id="PRU00175"/>
    </source>
</evidence>
<reference evidence="6 7" key="1">
    <citation type="journal article" date="2022" name="Nat. Ecol. Evol.">
        <title>A masculinizing supergene underlies an exaggerated male reproductive morph in a spider.</title>
        <authorList>
            <person name="Hendrickx F."/>
            <person name="De Corte Z."/>
            <person name="Sonet G."/>
            <person name="Van Belleghem S.M."/>
            <person name="Kostlbacher S."/>
            <person name="Vangestel C."/>
        </authorList>
    </citation>
    <scope>NUCLEOTIDE SEQUENCE [LARGE SCALE GENOMIC DNA]</scope>
    <source>
        <strain evidence="6">W744_W776</strain>
    </source>
</reference>
<dbReference type="Pfam" id="PF15926">
    <property type="entry name" value="RNF220"/>
    <property type="match status" value="2"/>
</dbReference>
<keyword evidence="2" id="KW-0862">Zinc</keyword>
<dbReference type="InterPro" id="IPR031824">
    <property type="entry name" value="RNF220_mid"/>
</dbReference>
<organism evidence="6 7">
    <name type="scientific">Oedothorax gibbosus</name>
    <dbReference type="NCBI Taxonomy" id="931172"/>
    <lineage>
        <taxon>Eukaryota</taxon>
        <taxon>Metazoa</taxon>
        <taxon>Ecdysozoa</taxon>
        <taxon>Arthropoda</taxon>
        <taxon>Chelicerata</taxon>
        <taxon>Arachnida</taxon>
        <taxon>Araneae</taxon>
        <taxon>Araneomorphae</taxon>
        <taxon>Entelegynae</taxon>
        <taxon>Araneoidea</taxon>
        <taxon>Linyphiidae</taxon>
        <taxon>Erigoninae</taxon>
        <taxon>Oedothorax</taxon>
    </lineage>
</organism>
<gene>
    <name evidence="6" type="ORF">JTE90_019344</name>
</gene>
<evidence type="ECO:0000313" key="7">
    <source>
        <dbReference type="Proteomes" id="UP000827092"/>
    </source>
</evidence>
<dbReference type="Pfam" id="PF13923">
    <property type="entry name" value="zf-C3HC4_2"/>
    <property type="match status" value="1"/>
</dbReference>
<keyword evidence="1 3" id="KW-0479">Metal-binding</keyword>